<dbReference type="Pfam" id="PF00271">
    <property type="entry name" value="Helicase_C"/>
    <property type="match status" value="1"/>
</dbReference>
<dbReference type="RefSeq" id="WP_267537871.1">
    <property type="nucleotide sequence ID" value="NZ_JAPNKA010000001.1"/>
</dbReference>
<dbReference type="Proteomes" id="UP001207654">
    <property type="component" value="Unassembled WGS sequence"/>
</dbReference>
<comment type="caution">
    <text evidence="4">The sequence shown here is derived from an EMBL/GenBank/DDBJ whole genome shotgun (WGS) entry which is preliminary data.</text>
</comment>
<sequence length="1074" mass="120247">MRHRHFGLGKIVDVEGRRIRIRFLEGDRGEKTLAADSLADAMERHVLASGWRCEGPDGECVIQSVSSATGTNPHQYMVRYADGSSERLSEVELTPREDGAPRGALQLLLNHDIHALAEFVARESLVEALARLNQSGGGLRALLSSRIDLRSHQAYVAGIVLQAQRRRYILADEVGLGKTIEAGIILHDLLSQKPGARVLVVCPGALCYQWLSEMYSKFGGQTFQVMDLHDPKTLAATPPRAAIVSTGRLLKDMTPVVMNISWDMVVVDEAHHLLDSDTLYGTVRELALKTPSLLLLSALPAQRREDELLRLLSLLEPRQYEQGPIRERFKELYDAQPTIGRGLRLLERRINGLAEGHFSSADVVTAARNLLRVDVLRADPQLVSQVEALAGQSEGLAEVARHFSHHVADRYRVNRRILRNRRQHLLDQQSIEPIERKLRITHYTPDPLELEAISAVVMLLRSAQANGLEEAFLLPLARVALHATLSPTSLKGLLEELENAPAQKGLKQRGRDVILHGHLAGSTDWGFFLELLCLAVRDALDPKALQYAVRRVDAWRRSAARPRMKALCELLTRIRSDAQRPPKVLIFAGYPGASEEIAAYLCAAFGGNAVAEFSADMDRDDKEANVLRFRTKDATWILVSDETGGEGRNFQFASELIHVDTPWHVARVEQRIGRLDRLGRERFHSEVLSHVLCAEGTLEGELVRCFDEGLRVYHTSLSGLEFALREVEVLLARAVLAEEGAEDLRSLAPRLREIAEQERLQDEGEAVLDEASFERLAAERYRKVQQPPEQELALERAFLDYFRVLSPGSARQLSEPDVPSGALWRLSGEQLPHAQSMAKQMGNDVMASYDGTFRREVAQQRPSSSFFTVGHPLFESLVASLDTQGRGRTYAVECEIPGHESWMGLEFVFRAVPDLAGLENEPWLAGQARGLFSQRPVHVFVHENGRVEKEPDRLLQVRTACGVQTKDRMWWNLTKEKARVLQEVFPRGWAIVLPELNTQAEAHARETLARRIEPLVDVELKRLEELARGLRNDPGAEQGQEEAVHRLINAVRGWKVVLDAAGFLAINSSVLRDR</sequence>
<dbReference type="Pfam" id="PF00176">
    <property type="entry name" value="SNF2-rel_dom"/>
    <property type="match status" value="1"/>
</dbReference>
<dbReference type="SMART" id="SM00487">
    <property type="entry name" value="DEXDc"/>
    <property type="match status" value="1"/>
</dbReference>
<evidence type="ECO:0000259" key="3">
    <source>
        <dbReference type="PROSITE" id="PS51194"/>
    </source>
</evidence>
<dbReference type="SUPFAM" id="SSF52540">
    <property type="entry name" value="P-loop containing nucleoside triphosphate hydrolases"/>
    <property type="match status" value="1"/>
</dbReference>
<dbReference type="InterPro" id="IPR049730">
    <property type="entry name" value="SNF2/RAD54-like_C"/>
</dbReference>
<keyword evidence="1" id="KW-0378">Hydrolase</keyword>
<dbReference type="Gene3D" id="3.40.50.10810">
    <property type="entry name" value="Tandem AAA-ATPase domain"/>
    <property type="match status" value="1"/>
</dbReference>
<name>A0ABT4ADY1_9BACT</name>
<reference evidence="4 5" key="1">
    <citation type="submission" date="2022-11" db="EMBL/GenBank/DDBJ databases">
        <title>Minimal conservation of predation-associated metabolite biosynthetic gene clusters underscores biosynthetic potential of Myxococcota including descriptions for ten novel species: Archangium lansinium sp. nov., Myxococcus landrumus sp. nov., Nannocystis bai.</title>
        <authorList>
            <person name="Ahearne A."/>
            <person name="Stevens C."/>
            <person name="Phillips K."/>
        </authorList>
    </citation>
    <scope>NUCLEOTIDE SEQUENCE [LARGE SCALE GENOMIC DNA]</scope>
    <source>
        <strain evidence="4 5">MIWBW</strain>
    </source>
</reference>
<evidence type="ECO:0000259" key="2">
    <source>
        <dbReference type="PROSITE" id="PS51192"/>
    </source>
</evidence>
<dbReference type="Gene3D" id="3.40.50.300">
    <property type="entry name" value="P-loop containing nucleotide triphosphate hydrolases"/>
    <property type="match status" value="1"/>
</dbReference>
<feature type="domain" description="Helicase C-terminal" evidence="3">
    <location>
        <begin position="566"/>
        <end position="728"/>
    </location>
</feature>
<dbReference type="InterPro" id="IPR027417">
    <property type="entry name" value="P-loop_NTPase"/>
</dbReference>
<dbReference type="PROSITE" id="PS51192">
    <property type="entry name" value="HELICASE_ATP_BIND_1"/>
    <property type="match status" value="1"/>
</dbReference>
<dbReference type="EMBL" id="JAPNKA010000001">
    <property type="protein sequence ID" value="MCY1079134.1"/>
    <property type="molecule type" value="Genomic_DNA"/>
</dbReference>
<gene>
    <name evidence="4" type="ORF">OV287_32200</name>
</gene>
<protein>
    <submittedName>
        <fullName evidence="4">SNF2-related protein</fullName>
    </submittedName>
</protein>
<evidence type="ECO:0000256" key="1">
    <source>
        <dbReference type="ARBA" id="ARBA00022801"/>
    </source>
</evidence>
<dbReference type="SMART" id="SM00490">
    <property type="entry name" value="HELICc"/>
    <property type="match status" value="1"/>
</dbReference>
<evidence type="ECO:0000313" key="5">
    <source>
        <dbReference type="Proteomes" id="UP001207654"/>
    </source>
</evidence>
<keyword evidence="5" id="KW-1185">Reference proteome</keyword>
<dbReference type="PROSITE" id="PS51194">
    <property type="entry name" value="HELICASE_CTER"/>
    <property type="match status" value="1"/>
</dbReference>
<dbReference type="PANTHER" id="PTHR45766">
    <property type="entry name" value="DNA ANNEALING HELICASE AND ENDONUCLEASE ZRANB3 FAMILY MEMBER"/>
    <property type="match status" value="1"/>
</dbReference>
<evidence type="ECO:0000313" key="4">
    <source>
        <dbReference type="EMBL" id="MCY1079134.1"/>
    </source>
</evidence>
<dbReference type="CDD" id="cd18793">
    <property type="entry name" value="SF2_C_SNF"/>
    <property type="match status" value="1"/>
</dbReference>
<dbReference type="InterPro" id="IPR001650">
    <property type="entry name" value="Helicase_C-like"/>
</dbReference>
<proteinExistence type="predicted"/>
<dbReference type="PANTHER" id="PTHR45766:SF6">
    <property type="entry name" value="SWI_SNF-RELATED MATRIX-ASSOCIATED ACTIN-DEPENDENT REGULATOR OF CHROMATIN SUBFAMILY A-LIKE PROTEIN 1"/>
    <property type="match status" value="1"/>
</dbReference>
<feature type="domain" description="Helicase ATP-binding" evidence="2">
    <location>
        <begin position="159"/>
        <end position="318"/>
    </location>
</feature>
<dbReference type="InterPro" id="IPR014001">
    <property type="entry name" value="Helicase_ATP-bd"/>
</dbReference>
<organism evidence="4 5">
    <name type="scientific">Archangium lansingense</name>
    <dbReference type="NCBI Taxonomy" id="2995310"/>
    <lineage>
        <taxon>Bacteria</taxon>
        <taxon>Pseudomonadati</taxon>
        <taxon>Myxococcota</taxon>
        <taxon>Myxococcia</taxon>
        <taxon>Myxococcales</taxon>
        <taxon>Cystobacterineae</taxon>
        <taxon>Archangiaceae</taxon>
        <taxon>Archangium</taxon>
    </lineage>
</organism>
<accession>A0ABT4ADY1</accession>
<dbReference type="InterPro" id="IPR000330">
    <property type="entry name" value="SNF2_N"/>
</dbReference>
<dbReference type="InterPro" id="IPR038718">
    <property type="entry name" value="SNF2-like_sf"/>
</dbReference>